<keyword evidence="7 8" id="KW-0472">Membrane</keyword>
<comment type="caution">
    <text evidence="8">Lacks conserved residue(s) required for the propagation of feature annotation.</text>
</comment>
<feature type="domain" description="ABC transmembrane type-2" evidence="9">
    <location>
        <begin position="1"/>
        <end position="94"/>
    </location>
</feature>
<name>A0A484WST5_ECOLX</name>
<feature type="transmembrane region" description="Helical" evidence="8">
    <location>
        <begin position="12"/>
        <end position="30"/>
    </location>
</feature>
<organism evidence="10 11">
    <name type="scientific">Escherichia coli</name>
    <dbReference type="NCBI Taxonomy" id="562"/>
    <lineage>
        <taxon>Bacteria</taxon>
        <taxon>Pseudomonadati</taxon>
        <taxon>Pseudomonadota</taxon>
        <taxon>Gammaproteobacteria</taxon>
        <taxon>Enterobacterales</taxon>
        <taxon>Enterobacteriaceae</taxon>
        <taxon>Escherichia</taxon>
    </lineage>
</organism>
<protein>
    <recommendedName>
        <fullName evidence="8">Transport permease protein</fullName>
    </recommendedName>
</protein>
<evidence type="ECO:0000256" key="4">
    <source>
        <dbReference type="ARBA" id="ARBA00022475"/>
    </source>
</evidence>
<evidence type="ECO:0000256" key="6">
    <source>
        <dbReference type="ARBA" id="ARBA00022989"/>
    </source>
</evidence>
<reference evidence="10 11" key="1">
    <citation type="submission" date="2019-03" db="EMBL/GenBank/DDBJ databases">
        <authorList>
            <consortium name="Pathogen Informatics"/>
        </authorList>
    </citation>
    <scope>NUCLEOTIDE SEQUENCE [LARGE SCALE GENOMIC DNA]</scope>
    <source>
        <strain evidence="10 11">NCTC9001</strain>
    </source>
</reference>
<proteinExistence type="inferred from homology"/>
<feature type="transmembrane region" description="Helical" evidence="8">
    <location>
        <begin position="73"/>
        <end position="91"/>
    </location>
</feature>
<accession>A0A484WST5</accession>
<sequence length="96" mass="10942">MISSLCSTQQQAFIGVFVFMMPAILLSGYVSPVENMPVWLQNLTWINPIRHFTDITKQIYLKDASLDIVWNSLWPLLVITATTGSAAYAMFRRKVM</sequence>
<evidence type="ECO:0000256" key="1">
    <source>
        <dbReference type="ARBA" id="ARBA00004651"/>
    </source>
</evidence>
<dbReference type="PANTHER" id="PTHR30294">
    <property type="entry name" value="MEMBRANE COMPONENT OF ABC TRANSPORTER YHHJ-RELATED"/>
    <property type="match status" value="1"/>
</dbReference>
<dbReference type="Pfam" id="PF01061">
    <property type="entry name" value="ABC2_membrane"/>
    <property type="match status" value="1"/>
</dbReference>
<keyword evidence="5 8" id="KW-0812">Transmembrane</keyword>
<keyword evidence="4 8" id="KW-1003">Cell membrane</keyword>
<dbReference type="InterPro" id="IPR051449">
    <property type="entry name" value="ABC-2_transporter_component"/>
</dbReference>
<evidence type="ECO:0000256" key="8">
    <source>
        <dbReference type="RuleBase" id="RU361157"/>
    </source>
</evidence>
<evidence type="ECO:0000313" key="10">
    <source>
        <dbReference type="EMBL" id="VFS13936.1"/>
    </source>
</evidence>
<dbReference type="GO" id="GO:0140359">
    <property type="term" value="F:ABC-type transporter activity"/>
    <property type="evidence" value="ECO:0007669"/>
    <property type="project" value="InterPro"/>
</dbReference>
<evidence type="ECO:0000256" key="3">
    <source>
        <dbReference type="ARBA" id="ARBA00022448"/>
    </source>
</evidence>
<dbReference type="GO" id="GO:0005886">
    <property type="term" value="C:plasma membrane"/>
    <property type="evidence" value="ECO:0007669"/>
    <property type="project" value="UniProtKB-SubCell"/>
</dbReference>
<keyword evidence="3 8" id="KW-0813">Transport</keyword>
<dbReference type="PANTHER" id="PTHR30294:SF44">
    <property type="entry name" value="MULTIDRUG ABC TRANSPORTER PERMEASE YBHR-RELATED"/>
    <property type="match status" value="1"/>
</dbReference>
<evidence type="ECO:0000313" key="11">
    <source>
        <dbReference type="Proteomes" id="UP000372890"/>
    </source>
</evidence>
<dbReference type="EMBL" id="CAADIS010000003">
    <property type="protein sequence ID" value="VFS13936.1"/>
    <property type="molecule type" value="Genomic_DNA"/>
</dbReference>
<dbReference type="AlphaFoldDB" id="A0A484WST5"/>
<comment type="similarity">
    <text evidence="2 8">Belongs to the ABC-2 integral membrane protein family.</text>
</comment>
<evidence type="ECO:0000259" key="9">
    <source>
        <dbReference type="PROSITE" id="PS51012"/>
    </source>
</evidence>
<gene>
    <name evidence="10" type="primary">ybhR_2</name>
    <name evidence="10" type="ORF">NCTC9001_01400</name>
</gene>
<keyword evidence="6 8" id="KW-1133">Transmembrane helix</keyword>
<dbReference type="PROSITE" id="PS51012">
    <property type="entry name" value="ABC_TM2"/>
    <property type="match status" value="1"/>
</dbReference>
<evidence type="ECO:0000256" key="5">
    <source>
        <dbReference type="ARBA" id="ARBA00022692"/>
    </source>
</evidence>
<evidence type="ECO:0000256" key="7">
    <source>
        <dbReference type="ARBA" id="ARBA00023136"/>
    </source>
</evidence>
<comment type="subcellular location">
    <subcellularLocation>
        <location evidence="8">Cell inner membrane</location>
        <topology evidence="8">Multi-pass membrane protein</topology>
    </subcellularLocation>
    <subcellularLocation>
        <location evidence="1">Cell membrane</location>
        <topology evidence="1">Multi-pass membrane protein</topology>
    </subcellularLocation>
</comment>
<dbReference type="InterPro" id="IPR013525">
    <property type="entry name" value="ABC2_TM"/>
</dbReference>
<dbReference type="Proteomes" id="UP000372890">
    <property type="component" value="Unassembled WGS sequence"/>
</dbReference>
<evidence type="ECO:0000256" key="2">
    <source>
        <dbReference type="ARBA" id="ARBA00007783"/>
    </source>
</evidence>
<dbReference type="InterPro" id="IPR047817">
    <property type="entry name" value="ABC2_TM_bact-type"/>
</dbReference>